<dbReference type="VEuPathDB" id="VectorBase:MDOA014105"/>
<evidence type="ECO:0000313" key="9">
    <source>
        <dbReference type="RefSeq" id="XP_058976089.1"/>
    </source>
</evidence>
<proteinExistence type="predicted"/>
<reference evidence="5 6" key="2">
    <citation type="submission" date="2025-04" db="UniProtKB">
        <authorList>
            <consortium name="RefSeq"/>
        </authorList>
    </citation>
    <scope>IDENTIFICATION</scope>
    <source>
        <strain evidence="5 6">Aabys</strain>
        <tissue evidence="8 9">Whole body</tissue>
    </source>
</reference>
<dbReference type="RefSeq" id="XP_011291443.1">
    <property type="nucleotide sequence ID" value="XM_011293141.2"/>
</dbReference>
<dbReference type="EnsemblMetazoa" id="MDOA014105-RD">
    <property type="protein sequence ID" value="MDOA014105-PD"/>
    <property type="gene ID" value="MDOA014105"/>
</dbReference>
<feature type="region of interest" description="Disordered" evidence="1">
    <location>
        <begin position="287"/>
        <end position="331"/>
    </location>
</feature>
<feature type="region of interest" description="Disordered" evidence="1">
    <location>
        <begin position="511"/>
        <end position="533"/>
    </location>
</feature>
<organism evidence="3">
    <name type="scientific">Musca domestica</name>
    <name type="common">House fly</name>
    <dbReference type="NCBI Taxonomy" id="7370"/>
    <lineage>
        <taxon>Eukaryota</taxon>
        <taxon>Metazoa</taxon>
        <taxon>Ecdysozoa</taxon>
        <taxon>Arthropoda</taxon>
        <taxon>Hexapoda</taxon>
        <taxon>Insecta</taxon>
        <taxon>Pterygota</taxon>
        <taxon>Neoptera</taxon>
        <taxon>Endopterygota</taxon>
        <taxon>Diptera</taxon>
        <taxon>Brachycera</taxon>
        <taxon>Muscomorpha</taxon>
        <taxon>Muscoidea</taxon>
        <taxon>Muscidae</taxon>
        <taxon>Musca</taxon>
    </lineage>
</organism>
<evidence type="ECO:0000259" key="2">
    <source>
        <dbReference type="Pfam" id="PF25825"/>
    </source>
</evidence>
<evidence type="ECO:0000313" key="5">
    <source>
        <dbReference type="RefSeq" id="XP_011291443.1"/>
    </source>
</evidence>
<dbReference type="Pfam" id="PF25825">
    <property type="entry name" value="SAPC2_N"/>
    <property type="match status" value="1"/>
</dbReference>
<dbReference type="EnsemblMetazoa" id="MDOA014105-RB">
    <property type="protein sequence ID" value="MDOA014105-PB"/>
    <property type="gene ID" value="MDOA014105"/>
</dbReference>
<dbReference type="RefSeq" id="XP_058976088.1">
    <property type="nucleotide sequence ID" value="XM_059120105.1"/>
</dbReference>
<gene>
    <name evidence="3" type="primary">101894152</name>
    <name evidence="5 6 7 8 9 10" type="synonym">LOC101894152</name>
</gene>
<feature type="compositionally biased region" description="Low complexity" evidence="1">
    <location>
        <begin position="145"/>
        <end position="155"/>
    </location>
</feature>
<dbReference type="EnsemblMetazoa" id="MDOA014105-RC">
    <property type="protein sequence ID" value="MDOA014105-PC"/>
    <property type="gene ID" value="MDOA014105"/>
</dbReference>
<dbReference type="AlphaFoldDB" id="A0A1I8NDJ1"/>
<dbReference type="Proteomes" id="UP001652621">
    <property type="component" value="Unplaced"/>
</dbReference>
<dbReference type="GeneID" id="101894152"/>
<feature type="region of interest" description="Disordered" evidence="1">
    <location>
        <begin position="133"/>
        <end position="204"/>
    </location>
</feature>
<dbReference type="OrthoDB" id="10035013at2759"/>
<feature type="compositionally biased region" description="Polar residues" evidence="1">
    <location>
        <begin position="156"/>
        <end position="168"/>
    </location>
</feature>
<evidence type="ECO:0000313" key="7">
    <source>
        <dbReference type="RefSeq" id="XP_019891408.1"/>
    </source>
</evidence>
<dbReference type="Gene3D" id="1.10.287.450">
    <property type="entry name" value="Helix hairpin bin"/>
    <property type="match status" value="1"/>
</dbReference>
<keyword evidence="4" id="KW-1185">Reference proteome</keyword>
<dbReference type="KEGG" id="mde:101894152"/>
<feature type="compositionally biased region" description="Polar residues" evidence="1">
    <location>
        <begin position="133"/>
        <end position="144"/>
    </location>
</feature>
<evidence type="ECO:0000313" key="10">
    <source>
        <dbReference type="RefSeq" id="XP_058976090.1"/>
    </source>
</evidence>
<dbReference type="RefSeq" id="XP_019891408.1">
    <property type="nucleotide sequence ID" value="XM_020035849.1"/>
</dbReference>
<evidence type="ECO:0000313" key="8">
    <source>
        <dbReference type="RefSeq" id="XP_058976088.1"/>
    </source>
</evidence>
<feature type="compositionally biased region" description="Low complexity" evidence="1">
    <location>
        <begin position="295"/>
        <end position="308"/>
    </location>
</feature>
<dbReference type="eggNOG" id="ENOG502QUJT">
    <property type="taxonomic scope" value="Eukaryota"/>
</dbReference>
<evidence type="ECO:0000313" key="4">
    <source>
        <dbReference type="Proteomes" id="UP001652621"/>
    </source>
</evidence>
<evidence type="ECO:0000313" key="3">
    <source>
        <dbReference type="EnsemblMetazoa" id="MDOA014105-PC"/>
    </source>
</evidence>
<feature type="compositionally biased region" description="Basic residues" evidence="1">
    <location>
        <begin position="318"/>
        <end position="329"/>
    </location>
</feature>
<dbReference type="RefSeq" id="XP_058976090.1">
    <property type="nucleotide sequence ID" value="XM_059120107.1"/>
</dbReference>
<protein>
    <submittedName>
        <fullName evidence="5 6">Suppressor APC domain-containing protein 2</fullName>
    </submittedName>
</protein>
<sequence>MHRLADPDVPVGVLSNNQTINIQNNAMNHVNNLSQGMSSSGVGPTTSAFDALPKPFVQSMKTLFDILDDQRTGYVKFVDIEKGWQDDGSKGLPRGVLESLRKVTPISGLLTFERFCAGLKLCLLRNQNTNAGQHNQETQQQHIKSNVTTNNSNVSPWKTKSPSKSQRPPSAPALDIENPLPRNPWAGNRTLSLPQLSPDSDGDLNTTANIIRSVYNSPPPPPKPPRASVLNANGGNSGILGTTNVGPTTTTNNVMDKAEIRNALQNWQMGVLRNEIDAKDKSKPTNFLQQCGYRGSADGGSSSATDSGNFSNAPLKKASVKRREPRRHTLQNGIDYNMLKRLKQFEEEREVLLLGLDAVDKAREWYLQQLVNVQEKIKYLGRMGSTNEQWSEVQQERLNFQRARVLEVNRSLSVLADTWDRGGGFPFHFNLAFRTPPKIPSSNRTAAALSNTIADRLRQQNRLLANEGHLKSERIVMLEREKQTLLAELFELKQRSGLARHTNSYLNVLSQSSPGCSTSSGGGGGLGDADVVY</sequence>
<dbReference type="InterPro" id="IPR057953">
    <property type="entry name" value="SAPC2_N"/>
</dbReference>
<accession>A0A1I8NDJ1</accession>
<feature type="domain" description="Suppressor APC" evidence="2">
    <location>
        <begin position="52"/>
        <end position="129"/>
    </location>
</feature>
<evidence type="ECO:0000313" key="6">
    <source>
        <dbReference type="RefSeq" id="XP_019891407.1"/>
    </source>
</evidence>
<dbReference type="PANTHER" id="PTHR14907:SF2">
    <property type="entry name" value="SUPPRESSOR APC DOMAIN-CONTAINING PROTEIN 2"/>
    <property type="match status" value="1"/>
</dbReference>
<feature type="compositionally biased region" description="Polar residues" evidence="1">
    <location>
        <begin position="189"/>
        <end position="204"/>
    </location>
</feature>
<dbReference type="VEuPathDB" id="VectorBase:MDOMA2_011187"/>
<dbReference type="InterPro" id="IPR026828">
    <property type="entry name" value="SAPC2_1/2"/>
</dbReference>
<dbReference type="PANTHER" id="PTHR14907">
    <property type="entry name" value="FI14130P"/>
    <property type="match status" value="1"/>
</dbReference>
<reference evidence="3" key="1">
    <citation type="submission" date="2020-05" db="UniProtKB">
        <authorList>
            <consortium name="EnsemblMetazoa"/>
        </authorList>
    </citation>
    <scope>IDENTIFICATION</scope>
    <source>
        <strain evidence="3">Aabys</strain>
    </source>
</reference>
<evidence type="ECO:0000256" key="1">
    <source>
        <dbReference type="SAM" id="MobiDB-lite"/>
    </source>
</evidence>
<dbReference type="RefSeq" id="XP_019891407.1">
    <property type="nucleotide sequence ID" value="XM_020035848.1"/>
</dbReference>
<dbReference type="RefSeq" id="XP_058976089.1">
    <property type="nucleotide sequence ID" value="XM_059120106.1"/>
</dbReference>
<dbReference type="Pfam" id="PF11414">
    <property type="entry name" value="Suppressor_APC"/>
    <property type="match status" value="1"/>
</dbReference>
<name>A0A1I8NDJ1_MUSDO</name>